<dbReference type="Gene3D" id="2.60.40.20">
    <property type="entry name" value="Alpha-amylase inhibitor"/>
    <property type="match status" value="1"/>
</dbReference>
<reference evidence="2 3" key="1">
    <citation type="submission" date="2023-06" db="EMBL/GenBank/DDBJ databases">
        <authorList>
            <person name="Feng G."/>
            <person name="Li J."/>
            <person name="Zhu H."/>
        </authorList>
    </citation>
    <scope>NUCLEOTIDE SEQUENCE [LARGE SCALE GENOMIC DNA]</scope>
    <source>
        <strain evidence="2 3">RHCJP20</strain>
    </source>
</reference>
<accession>A0ABT7TM49</accession>
<proteinExistence type="predicted"/>
<keyword evidence="3" id="KW-1185">Reference proteome</keyword>
<feature type="chain" id="PRO_5047058956" evidence="1">
    <location>
        <begin position="44"/>
        <end position="127"/>
    </location>
</feature>
<feature type="signal peptide" evidence="1">
    <location>
        <begin position="1"/>
        <end position="43"/>
    </location>
</feature>
<name>A0ABT7TM49_9MICO</name>
<dbReference type="InterPro" id="IPR036379">
    <property type="entry name" value="A-amylase_inhib_sf"/>
</dbReference>
<protein>
    <submittedName>
        <fullName evidence="2">Uncharacterized protein</fullName>
    </submittedName>
</protein>
<evidence type="ECO:0000313" key="2">
    <source>
        <dbReference type="EMBL" id="MDM7889964.1"/>
    </source>
</evidence>
<evidence type="ECO:0000313" key="3">
    <source>
        <dbReference type="Proteomes" id="UP001235720"/>
    </source>
</evidence>
<gene>
    <name evidence="2" type="ORF">QUG98_16040</name>
</gene>
<evidence type="ECO:0000256" key="1">
    <source>
        <dbReference type="SAM" id="SignalP"/>
    </source>
</evidence>
<organism evidence="2 3">
    <name type="scientific">Curtobacterium subtropicum</name>
    <dbReference type="NCBI Taxonomy" id="3055138"/>
    <lineage>
        <taxon>Bacteria</taxon>
        <taxon>Bacillati</taxon>
        <taxon>Actinomycetota</taxon>
        <taxon>Actinomycetes</taxon>
        <taxon>Micrococcales</taxon>
        <taxon>Microbacteriaceae</taxon>
        <taxon>Curtobacterium</taxon>
    </lineage>
</organism>
<dbReference type="RefSeq" id="WP_289471493.1">
    <property type="nucleotide sequence ID" value="NZ_JAUCMM010000018.1"/>
</dbReference>
<keyword evidence="1" id="KW-0732">Signal</keyword>
<comment type="caution">
    <text evidence="2">The sequence shown here is derived from an EMBL/GenBank/DDBJ whole genome shotgun (WGS) entry which is preliminary data.</text>
</comment>
<sequence>MTDQLTTESTTVRARGARTLRRAGAALAVVALALGFTTVSATAAQAYVPSCVALSGNTPYISQAGIVTQTGLVYVKNNCQATLRIKVDVQYGFDSLCTSIAKGQKIGVPYTSYPGLAYATARGVYTC</sequence>
<dbReference type="EMBL" id="JAUCMM010000018">
    <property type="protein sequence ID" value="MDM7889964.1"/>
    <property type="molecule type" value="Genomic_DNA"/>
</dbReference>
<dbReference type="Proteomes" id="UP001235720">
    <property type="component" value="Unassembled WGS sequence"/>
</dbReference>